<reference evidence="6 7" key="1">
    <citation type="submission" date="2023-06" db="EMBL/GenBank/DDBJ databases">
        <title>Identification and characterization of antibiotic-resistant Gram-negative bacteria.</title>
        <authorList>
            <person name="Cho G.-S."/>
            <person name="Lee J."/>
            <person name="Tai E."/>
            <person name="Jeong S."/>
            <person name="Kim I."/>
            <person name="Kim B.-E."/>
            <person name="Jeong M.-I."/>
            <person name="Oh K.-K."/>
            <person name="Franz C.M.A.P."/>
        </authorList>
    </citation>
    <scope>NUCLEOTIDE SEQUENCE [LARGE SCALE GENOMIC DNA]</scope>
    <source>
        <strain evidence="6 7">V106_12</strain>
    </source>
</reference>
<dbReference type="AlphaFoldDB" id="A0AAP4LC36"/>
<dbReference type="Pfam" id="PF01258">
    <property type="entry name" value="zf-dskA_traR"/>
    <property type="match status" value="1"/>
</dbReference>
<feature type="domain" description="Zinc finger DksA/TraR C4-type" evidence="5">
    <location>
        <begin position="35"/>
        <end position="65"/>
    </location>
</feature>
<evidence type="ECO:0000256" key="2">
    <source>
        <dbReference type="ARBA" id="ARBA00022771"/>
    </source>
</evidence>
<comment type="caution">
    <text evidence="6">The sequence shown here is derived from an EMBL/GenBank/DDBJ whole genome shotgun (WGS) entry which is preliminary data.</text>
</comment>
<sequence>MTPEIIDQASALEEMMRENAIQAHRLDHSAVSATHCIECDEALSDERRKAYPGCTMCVACREVIELRNKQRGLS</sequence>
<proteinExistence type="predicted"/>
<evidence type="ECO:0000256" key="1">
    <source>
        <dbReference type="ARBA" id="ARBA00022723"/>
    </source>
</evidence>
<dbReference type="SUPFAM" id="SSF57716">
    <property type="entry name" value="Glucocorticoid receptor-like (DNA-binding domain)"/>
    <property type="match status" value="1"/>
</dbReference>
<dbReference type="GO" id="GO:1900378">
    <property type="term" value="P:positive regulation of secondary metabolite biosynthetic process"/>
    <property type="evidence" value="ECO:0007669"/>
    <property type="project" value="TreeGrafter"/>
</dbReference>
<keyword evidence="7" id="KW-1185">Reference proteome</keyword>
<protein>
    <submittedName>
        <fullName evidence="6">TraR/DksA family transcriptional regulator</fullName>
    </submittedName>
</protein>
<evidence type="ECO:0000313" key="7">
    <source>
        <dbReference type="Proteomes" id="UP001223214"/>
    </source>
</evidence>
<evidence type="ECO:0000256" key="4">
    <source>
        <dbReference type="PROSITE-ProRule" id="PRU00510"/>
    </source>
</evidence>
<name>A0AAP4LC36_9ENTR</name>
<dbReference type="EMBL" id="JASSOM010000072">
    <property type="protein sequence ID" value="MDK9365383.1"/>
    <property type="molecule type" value="Genomic_DNA"/>
</dbReference>
<evidence type="ECO:0000256" key="3">
    <source>
        <dbReference type="ARBA" id="ARBA00022833"/>
    </source>
</evidence>
<dbReference type="RefSeq" id="WP_285150109.1">
    <property type="nucleotide sequence ID" value="NZ_JASSOM010000072.1"/>
</dbReference>
<dbReference type="PANTHER" id="PTHR38777">
    <property type="entry name" value="FELS-2 PROPHAGE PROTEIN"/>
    <property type="match status" value="1"/>
</dbReference>
<keyword evidence="1" id="KW-0479">Metal-binding</keyword>
<dbReference type="PANTHER" id="PTHR38777:SF1">
    <property type="entry name" value="DNAK SUPPRESSOR PROTEIN"/>
    <property type="match status" value="1"/>
</dbReference>
<evidence type="ECO:0000313" key="6">
    <source>
        <dbReference type="EMBL" id="MDK9365383.1"/>
    </source>
</evidence>
<dbReference type="Proteomes" id="UP001223214">
    <property type="component" value="Unassembled WGS sequence"/>
</dbReference>
<dbReference type="GO" id="GO:0008270">
    <property type="term" value="F:zinc ion binding"/>
    <property type="evidence" value="ECO:0007669"/>
    <property type="project" value="UniProtKB-KW"/>
</dbReference>
<accession>A0AAP4LC36</accession>
<keyword evidence="3" id="KW-0862">Zinc</keyword>
<organism evidence="6 7">
    <name type="scientific">Lelliottia wanjuensis</name>
    <dbReference type="NCBI Taxonomy" id="3050585"/>
    <lineage>
        <taxon>Bacteria</taxon>
        <taxon>Pseudomonadati</taxon>
        <taxon>Pseudomonadota</taxon>
        <taxon>Gammaproteobacteria</taxon>
        <taxon>Enterobacterales</taxon>
        <taxon>Enterobacteriaceae</taxon>
        <taxon>Lelliottia</taxon>
    </lineage>
</organism>
<evidence type="ECO:0000259" key="5">
    <source>
        <dbReference type="Pfam" id="PF01258"/>
    </source>
</evidence>
<dbReference type="InterPro" id="IPR000962">
    <property type="entry name" value="Znf_DskA_TraR"/>
</dbReference>
<feature type="zinc finger region" description="dksA C4-type" evidence="4">
    <location>
        <begin position="36"/>
        <end position="60"/>
    </location>
</feature>
<dbReference type="PROSITE" id="PS51128">
    <property type="entry name" value="ZF_DKSA_2"/>
    <property type="match status" value="1"/>
</dbReference>
<gene>
    <name evidence="6" type="ORF">QQF32_19485</name>
</gene>
<keyword evidence="2" id="KW-0863">Zinc-finger</keyword>